<dbReference type="PIRSF" id="PIRSF005303">
    <property type="entry name" value="Thiam_monoph_kin"/>
    <property type="match status" value="1"/>
</dbReference>
<dbReference type="NCBIfam" id="TIGR01379">
    <property type="entry name" value="thiL"/>
    <property type="match status" value="1"/>
</dbReference>
<comment type="caution">
    <text evidence="5">The sequence shown here is derived from an EMBL/GenBank/DDBJ whole genome shotgun (WGS) entry which is preliminary data.</text>
</comment>
<dbReference type="SUPFAM" id="SSF55326">
    <property type="entry name" value="PurM N-terminal domain-like"/>
    <property type="match status" value="1"/>
</dbReference>
<dbReference type="GO" id="GO:0009030">
    <property type="term" value="F:thiamine-phosphate kinase activity"/>
    <property type="evidence" value="ECO:0007669"/>
    <property type="project" value="UniProtKB-UniRule"/>
</dbReference>
<feature type="binding site" evidence="2">
    <location>
        <position position="42"/>
    </location>
    <ligand>
        <name>Mg(2+)</name>
        <dbReference type="ChEBI" id="CHEBI:18420"/>
        <label>1</label>
    </ligand>
</feature>
<evidence type="ECO:0000313" key="5">
    <source>
        <dbReference type="EMBL" id="MBC2770907.1"/>
    </source>
</evidence>
<feature type="binding site" evidence="2">
    <location>
        <position position="71"/>
    </location>
    <ligand>
        <name>Mg(2+)</name>
        <dbReference type="ChEBI" id="CHEBI:18420"/>
        <label>4</label>
    </ligand>
</feature>
<feature type="binding site" evidence="2">
    <location>
        <position position="50"/>
    </location>
    <ligand>
        <name>substrate</name>
    </ligand>
</feature>
<dbReference type="AlphaFoldDB" id="A0A842HRH3"/>
<dbReference type="EC" id="2.7.4.16" evidence="2"/>
<dbReference type="GO" id="GO:0000287">
    <property type="term" value="F:magnesium ion binding"/>
    <property type="evidence" value="ECO:0007669"/>
    <property type="project" value="UniProtKB-UniRule"/>
</dbReference>
<feature type="binding site" evidence="2">
    <location>
        <position position="43"/>
    </location>
    <ligand>
        <name>Mg(2+)</name>
        <dbReference type="ChEBI" id="CHEBI:18420"/>
        <label>2</label>
    </ligand>
</feature>
<name>A0A842HRH3_9BURK</name>
<feature type="binding site" evidence="2">
    <location>
        <position position="71"/>
    </location>
    <ligand>
        <name>Mg(2+)</name>
        <dbReference type="ChEBI" id="CHEBI:18420"/>
        <label>3</label>
    </ligand>
</feature>
<dbReference type="InterPro" id="IPR036921">
    <property type="entry name" value="PurM-like_N_sf"/>
</dbReference>
<feature type="binding site" evidence="2">
    <location>
        <position position="212"/>
    </location>
    <ligand>
        <name>Mg(2+)</name>
        <dbReference type="ChEBI" id="CHEBI:18420"/>
        <label>3</label>
    </ligand>
</feature>
<feature type="binding site" evidence="2">
    <location>
        <position position="262"/>
    </location>
    <ligand>
        <name>substrate</name>
    </ligand>
</feature>
<evidence type="ECO:0000259" key="4">
    <source>
        <dbReference type="Pfam" id="PF02769"/>
    </source>
</evidence>
<organism evidence="5 6">
    <name type="scientific">Pusillimonas minor</name>
    <dbReference type="NCBI Taxonomy" id="2697024"/>
    <lineage>
        <taxon>Bacteria</taxon>
        <taxon>Pseudomonadati</taxon>
        <taxon>Pseudomonadota</taxon>
        <taxon>Betaproteobacteria</taxon>
        <taxon>Burkholderiales</taxon>
        <taxon>Alcaligenaceae</taxon>
        <taxon>Pusillimonas</taxon>
    </lineage>
</organism>
<dbReference type="InterPro" id="IPR010918">
    <property type="entry name" value="PurM-like_C_dom"/>
</dbReference>
<dbReference type="GO" id="GO:0005524">
    <property type="term" value="F:ATP binding"/>
    <property type="evidence" value="ECO:0007669"/>
    <property type="project" value="UniProtKB-UniRule"/>
</dbReference>
<dbReference type="Pfam" id="PF02769">
    <property type="entry name" value="AIRS_C"/>
    <property type="match status" value="1"/>
</dbReference>
<keyword evidence="2 5" id="KW-0808">Transferase</keyword>
<dbReference type="Gene3D" id="3.90.650.10">
    <property type="entry name" value="PurM-like C-terminal domain"/>
    <property type="match status" value="1"/>
</dbReference>
<feature type="binding site" evidence="2">
    <location>
        <begin position="117"/>
        <end position="118"/>
    </location>
    <ligand>
        <name>ATP</name>
        <dbReference type="ChEBI" id="CHEBI:30616"/>
    </ligand>
</feature>
<comment type="pathway">
    <text evidence="2">Cofactor biosynthesis; thiamine diphosphate biosynthesis; thiamine diphosphate from thiamine phosphate: step 1/1.</text>
</comment>
<evidence type="ECO:0000256" key="1">
    <source>
        <dbReference type="ARBA" id="ARBA00022977"/>
    </source>
</evidence>
<dbReference type="SUPFAM" id="SSF56042">
    <property type="entry name" value="PurM C-terminal domain-like"/>
    <property type="match status" value="1"/>
</dbReference>
<dbReference type="PANTHER" id="PTHR30270:SF0">
    <property type="entry name" value="THIAMINE-MONOPHOSPHATE KINASE"/>
    <property type="match status" value="1"/>
</dbReference>
<dbReference type="InterPro" id="IPR036676">
    <property type="entry name" value="PurM-like_C_sf"/>
</dbReference>
<feature type="binding site" evidence="2">
    <location>
        <position position="41"/>
    </location>
    <ligand>
        <name>Mg(2+)</name>
        <dbReference type="ChEBI" id="CHEBI:18420"/>
        <label>4</label>
    </ligand>
</feature>
<comment type="similarity">
    <text evidence="2">Belongs to the thiamine-monophosphate kinase family.</text>
</comment>
<feature type="binding site" evidence="2">
    <location>
        <position position="43"/>
    </location>
    <ligand>
        <name>Mg(2+)</name>
        <dbReference type="ChEBI" id="CHEBI:18420"/>
        <label>1</label>
    </ligand>
</feature>
<reference evidence="5 6" key="1">
    <citation type="submission" date="2020-08" db="EMBL/GenBank/DDBJ databases">
        <title>Paraeoetvoesia sp. YC-7-48 draft genome sequence.</title>
        <authorList>
            <person name="Yao L."/>
        </authorList>
    </citation>
    <scope>NUCLEOTIDE SEQUENCE [LARGE SCALE GENOMIC DNA]</scope>
    <source>
        <strain evidence="6">YC-7-48</strain>
    </source>
</reference>
<keyword evidence="2 5" id="KW-0418">Kinase</keyword>
<accession>A0A842HRH3</accession>
<dbReference type="GO" id="GO:0009229">
    <property type="term" value="P:thiamine diphosphate biosynthetic process"/>
    <property type="evidence" value="ECO:0007669"/>
    <property type="project" value="UniProtKB-UniRule"/>
</dbReference>
<dbReference type="Pfam" id="PF00586">
    <property type="entry name" value="AIRS"/>
    <property type="match status" value="1"/>
</dbReference>
<dbReference type="Proteomes" id="UP000545386">
    <property type="component" value="Unassembled WGS sequence"/>
</dbReference>
<dbReference type="PANTHER" id="PTHR30270">
    <property type="entry name" value="THIAMINE-MONOPHOSPHATE KINASE"/>
    <property type="match status" value="1"/>
</dbReference>
<feature type="binding site" evidence="2">
    <location>
        <position position="71"/>
    </location>
    <ligand>
        <name>Mg(2+)</name>
        <dbReference type="ChEBI" id="CHEBI:18420"/>
        <label>2</label>
    </ligand>
</feature>
<feature type="binding site" evidence="2">
    <location>
        <position position="26"/>
    </location>
    <ligand>
        <name>Mg(2+)</name>
        <dbReference type="ChEBI" id="CHEBI:18420"/>
        <label>4</label>
    </ligand>
</feature>
<feature type="binding site" evidence="2">
    <location>
        <position position="143"/>
    </location>
    <ligand>
        <name>ATP</name>
        <dbReference type="ChEBI" id="CHEBI:30616"/>
    </ligand>
</feature>
<dbReference type="Gene3D" id="3.30.1330.10">
    <property type="entry name" value="PurM-like, N-terminal domain"/>
    <property type="match status" value="1"/>
</dbReference>
<comment type="miscellaneous">
    <text evidence="2">Reaction mechanism of ThiL seems to utilize a direct, inline transfer of the gamma-phosphate of ATP to TMP rather than a phosphorylated enzyme intermediate.</text>
</comment>
<feature type="domain" description="PurM-like C-terminal" evidence="4">
    <location>
        <begin position="202"/>
        <end position="298"/>
    </location>
</feature>
<feature type="binding site" evidence="2">
    <location>
        <position position="319"/>
    </location>
    <ligand>
        <name>substrate</name>
    </ligand>
</feature>
<dbReference type="InterPro" id="IPR006283">
    <property type="entry name" value="ThiL-like"/>
</dbReference>
<keyword evidence="2" id="KW-0479">Metal-binding</keyword>
<keyword evidence="2" id="KW-0547">Nucleotide-binding</keyword>
<keyword evidence="6" id="KW-1185">Reference proteome</keyword>
<dbReference type="InterPro" id="IPR016188">
    <property type="entry name" value="PurM-like_N"/>
</dbReference>
<dbReference type="RefSeq" id="WP_185780564.1">
    <property type="nucleotide sequence ID" value="NZ_JACJUU010000014.1"/>
</dbReference>
<feature type="domain" description="PurM-like N-terminal" evidence="3">
    <location>
        <begin position="24"/>
        <end position="135"/>
    </location>
</feature>
<comment type="function">
    <text evidence="2">Catalyzes the ATP-dependent phosphorylation of thiamine-monophosphate (TMP) to form thiamine-pyrophosphate (TPP), the active form of vitamin B1.</text>
</comment>
<evidence type="ECO:0000313" key="6">
    <source>
        <dbReference type="Proteomes" id="UP000545386"/>
    </source>
</evidence>
<evidence type="ECO:0000256" key="2">
    <source>
        <dbReference type="HAMAP-Rule" id="MF_02128"/>
    </source>
</evidence>
<dbReference type="CDD" id="cd02194">
    <property type="entry name" value="ThiL"/>
    <property type="match status" value="1"/>
</dbReference>
<dbReference type="EMBL" id="JACJUU010000014">
    <property type="protein sequence ID" value="MBC2770907.1"/>
    <property type="molecule type" value="Genomic_DNA"/>
</dbReference>
<sequence>MGREFDLIDRYFSRKVPAGYLGGGDDCALVPVAPGMQMAVSTDLLIEGRHFFPDVSPFTLGHKALAVNLSDLAAMGAKPLGCVLGIAMPSINEAWLAEFANGFYALADAAACPLVGGDTTAADTITLCVTVFGQVDPALALRRSAAQAGDDIWVTGVLGGPHVALQLLQGRVPPGCNNTAALLAQVRPALEQPLPPIAFSQGLPGLAHAALDISDGLLQDLGHILKASRCGAQLFYDSLPVDPALAGVSQAWQEEAVLGGGDVYQLCFTAPVSSRNAIQALAHQHSVLATRVGSIVPQAGQLSVTRNNGQVVSVAQQGFQHF</sequence>
<dbReference type="HAMAP" id="MF_02128">
    <property type="entry name" value="TMP_kinase"/>
    <property type="match status" value="1"/>
</dbReference>
<dbReference type="UniPathway" id="UPA00060">
    <property type="reaction ID" value="UER00142"/>
</dbReference>
<evidence type="ECO:0000259" key="3">
    <source>
        <dbReference type="Pfam" id="PF00586"/>
    </source>
</evidence>
<keyword evidence="1 2" id="KW-0784">Thiamine biosynthesis</keyword>
<protein>
    <recommendedName>
        <fullName evidence="2">Thiamine-monophosphate kinase</fullName>
        <shortName evidence="2">TMP kinase</shortName>
        <shortName evidence="2">Thiamine-phosphate kinase</shortName>
        <ecNumber evidence="2">2.7.4.16</ecNumber>
    </recommendedName>
</protein>
<feature type="binding site" evidence="2">
    <location>
        <position position="215"/>
    </location>
    <ligand>
        <name>Mg(2+)</name>
        <dbReference type="ChEBI" id="CHEBI:18420"/>
        <label>5</label>
    </ligand>
</feature>
<keyword evidence="2" id="KW-0460">Magnesium</keyword>
<comment type="catalytic activity">
    <reaction evidence="2">
        <text>thiamine phosphate + ATP = thiamine diphosphate + ADP</text>
        <dbReference type="Rhea" id="RHEA:15913"/>
        <dbReference type="ChEBI" id="CHEBI:30616"/>
        <dbReference type="ChEBI" id="CHEBI:37575"/>
        <dbReference type="ChEBI" id="CHEBI:58937"/>
        <dbReference type="ChEBI" id="CHEBI:456216"/>
        <dbReference type="EC" id="2.7.4.16"/>
    </reaction>
</comment>
<keyword evidence="2" id="KW-0067">ATP-binding</keyword>
<feature type="binding site" evidence="2">
    <location>
        <position position="26"/>
    </location>
    <ligand>
        <name>Mg(2+)</name>
        <dbReference type="ChEBI" id="CHEBI:18420"/>
        <label>3</label>
    </ligand>
</feature>
<dbReference type="GO" id="GO:0009228">
    <property type="term" value="P:thiamine biosynthetic process"/>
    <property type="evidence" value="ECO:0007669"/>
    <property type="project" value="UniProtKB-KW"/>
</dbReference>
<gene>
    <name evidence="2 5" type="primary">thiL</name>
    <name evidence="5" type="ORF">GTU67_13415</name>
</gene>
<comment type="caution">
    <text evidence="2">Lacks conserved residue(s) required for the propagation of feature annotation.</text>
</comment>
<feature type="binding site" evidence="2">
    <location>
        <position position="214"/>
    </location>
    <ligand>
        <name>ATP</name>
        <dbReference type="ChEBI" id="CHEBI:30616"/>
    </ligand>
</feature>
<feature type="binding site" evidence="2">
    <location>
        <position position="118"/>
    </location>
    <ligand>
        <name>Mg(2+)</name>
        <dbReference type="ChEBI" id="CHEBI:18420"/>
        <label>1</label>
    </ligand>
</feature>
<proteinExistence type="inferred from homology"/>